<evidence type="ECO:0000313" key="4">
    <source>
        <dbReference type="Proteomes" id="UP000236413"/>
    </source>
</evidence>
<comment type="caution">
    <text evidence="3">The sequence shown here is derived from an EMBL/GenBank/DDBJ whole genome shotgun (WGS) entry which is preliminary data.</text>
</comment>
<proteinExistence type="predicted"/>
<evidence type="ECO:0000256" key="1">
    <source>
        <dbReference type="SAM" id="Phobius"/>
    </source>
</evidence>
<keyword evidence="1" id="KW-1133">Transmembrane helix</keyword>
<evidence type="ECO:0000313" key="2">
    <source>
        <dbReference type="EMBL" id="KAB1231593.1"/>
    </source>
</evidence>
<reference evidence="2 5" key="2">
    <citation type="journal article" date="2019" name="Stand. Genomic Sci.">
        <title>Draft Whole-Genome Sequence of a Novel Chryseobacterium viscerum Strain Isolated from Fresh Water at Dripping Springs, New Mexico.</title>
        <authorList>
            <person name="Kyndt J.A."/>
            <person name="Moore T.C."/>
        </authorList>
    </citation>
    <scope>NUCLEOTIDE SEQUENCE [LARGE SCALE GENOMIC DNA]</scope>
    <source>
        <strain evidence="2 5">DPS</strain>
    </source>
</reference>
<feature type="transmembrane region" description="Helical" evidence="1">
    <location>
        <begin position="36"/>
        <end position="54"/>
    </location>
</feature>
<keyword evidence="5" id="KW-1185">Reference proteome</keyword>
<evidence type="ECO:0000313" key="3">
    <source>
        <dbReference type="EMBL" id="PWN60878.1"/>
    </source>
</evidence>
<dbReference type="EMBL" id="PPEG02000005">
    <property type="protein sequence ID" value="PWN60878.1"/>
    <property type="molecule type" value="Genomic_DNA"/>
</dbReference>
<organism evidence="3 4">
    <name type="scientific">Chryseobacterium viscerum</name>
    <dbReference type="NCBI Taxonomy" id="1037377"/>
    <lineage>
        <taxon>Bacteria</taxon>
        <taxon>Pseudomonadati</taxon>
        <taxon>Bacteroidota</taxon>
        <taxon>Flavobacteriia</taxon>
        <taxon>Flavobacteriales</taxon>
        <taxon>Weeksellaceae</taxon>
        <taxon>Chryseobacterium group</taxon>
        <taxon>Chryseobacterium</taxon>
    </lineage>
</organism>
<protein>
    <submittedName>
        <fullName evidence="3">Uncharacterized protein</fullName>
    </submittedName>
</protein>
<dbReference type="EMBL" id="VTPV01000003">
    <property type="protein sequence ID" value="KAB1231593.1"/>
    <property type="molecule type" value="Genomic_DNA"/>
</dbReference>
<dbReference type="Proteomes" id="UP000326384">
    <property type="component" value="Unassembled WGS sequence"/>
</dbReference>
<name>A0A316WNX8_9FLAO</name>
<accession>A0A316WNX8</accession>
<dbReference type="RefSeq" id="WP_103232273.1">
    <property type="nucleotide sequence ID" value="NZ_PPEG02000005.1"/>
</dbReference>
<feature type="transmembrane region" description="Helical" evidence="1">
    <location>
        <begin position="7"/>
        <end position="24"/>
    </location>
</feature>
<gene>
    <name evidence="3" type="ORF">C1634_012465</name>
    <name evidence="2" type="ORF">F8D52_07245</name>
</gene>
<keyword evidence="1" id="KW-0472">Membrane</keyword>
<sequence length="79" mass="8924">MKKGNLIVFITFFILGLSIFYFLGDSNINGSSQYNIYILIFALVALVPLVKFLIPATKKMGIGTPYFFSNLFKSIFSKK</sequence>
<reference evidence="3 4" key="1">
    <citation type="submission" date="2018-04" db="EMBL/GenBank/DDBJ databases">
        <title>Chryseobacterium oncorhynchi 701B-08T from rainbow trout, and Chryseobacterium viscerum 687B-08T from diseased fish.</title>
        <authorList>
            <person name="Jeong J.-J."/>
            <person name="Lee Y.J."/>
            <person name="Pathiraja D."/>
            <person name="Park B."/>
            <person name="Choi I.-G."/>
            <person name="Kim K.D."/>
        </authorList>
    </citation>
    <scope>NUCLEOTIDE SEQUENCE [LARGE SCALE GENOMIC DNA]</scope>
    <source>
        <strain evidence="3 4">687B-08</strain>
    </source>
</reference>
<dbReference type="Proteomes" id="UP000236413">
    <property type="component" value="Unassembled WGS sequence"/>
</dbReference>
<evidence type="ECO:0000313" key="5">
    <source>
        <dbReference type="Proteomes" id="UP000326384"/>
    </source>
</evidence>
<keyword evidence="1" id="KW-0812">Transmembrane</keyword>
<dbReference type="AlphaFoldDB" id="A0A316WNX8"/>